<accession>A0A7G3KCS1</accession>
<sequence>MISDKQFSVEEFANAIPQFAQQLINKISVRREDVKVRVQQEGPFSYLITIEKGQKDSLSYSEEYYSIVRHMDGRVESTSVYMR</sequence>
<feature type="domain" description="DUF7320" evidence="1">
    <location>
        <begin position="1"/>
        <end position="82"/>
    </location>
</feature>
<dbReference type="RefSeq" id="YP_010650478.1">
    <property type="nucleotide sequence ID" value="NC_070777.1"/>
</dbReference>
<proteinExistence type="predicted"/>
<evidence type="ECO:0000313" key="2">
    <source>
        <dbReference type="EMBL" id="QEA10706.1"/>
    </source>
</evidence>
<organism evidence="2 3">
    <name type="scientific">Enterobacter phage vB_EhoM-IME523</name>
    <dbReference type="NCBI Taxonomy" id="2596709"/>
    <lineage>
        <taxon>Viruses</taxon>
        <taxon>Duplodnaviria</taxon>
        <taxon>Heunggongvirae</taxon>
        <taxon>Uroviricota</taxon>
        <taxon>Caudoviricetes</taxon>
        <taxon>Pantevenvirales</taxon>
        <taxon>Straboviridae</taxon>
        <taxon>Tevenvirinae</taxon>
        <taxon>Kanagawavirus</taxon>
        <taxon>Kanagawavirus eclm</taxon>
    </lineage>
</organism>
<dbReference type="EMBL" id="MN087708">
    <property type="protein sequence ID" value="QEA10706.1"/>
    <property type="molecule type" value="Genomic_DNA"/>
</dbReference>
<name>A0A7G3KCS1_9CAUD</name>
<dbReference type="GeneID" id="77926060"/>
<keyword evidence="3" id="KW-1185">Reference proteome</keyword>
<evidence type="ECO:0000313" key="3">
    <source>
        <dbReference type="Proteomes" id="UP000516307"/>
    </source>
</evidence>
<reference evidence="2 3" key="1">
    <citation type="submission" date="2019-06" db="EMBL/GenBank/DDBJ databases">
        <authorList>
            <person name="Lin W."/>
            <person name="Gao M."/>
            <person name="Li D."/>
        </authorList>
    </citation>
    <scope>NUCLEOTIDE SEQUENCE [LARGE SCALE GENOMIC DNA]</scope>
</reference>
<protein>
    <recommendedName>
        <fullName evidence="1">DUF7320 domain-containing protein</fullName>
    </recommendedName>
</protein>
<dbReference type="KEGG" id="vg:77926060"/>
<dbReference type="Proteomes" id="UP000516307">
    <property type="component" value="Segment"/>
</dbReference>
<dbReference type="InterPro" id="IPR055744">
    <property type="entry name" value="DUF7320"/>
</dbReference>
<dbReference type="Pfam" id="PF24005">
    <property type="entry name" value="DUF7320"/>
    <property type="match status" value="1"/>
</dbReference>
<evidence type="ECO:0000259" key="1">
    <source>
        <dbReference type="Pfam" id="PF24005"/>
    </source>
</evidence>